<organism evidence="12 13">
    <name type="scientific">Strongylocentrotus purpuratus</name>
    <name type="common">Purple sea urchin</name>
    <dbReference type="NCBI Taxonomy" id="7668"/>
    <lineage>
        <taxon>Eukaryota</taxon>
        <taxon>Metazoa</taxon>
        <taxon>Echinodermata</taxon>
        <taxon>Eleutherozoa</taxon>
        <taxon>Echinozoa</taxon>
        <taxon>Echinoidea</taxon>
        <taxon>Euechinoidea</taxon>
        <taxon>Echinacea</taxon>
        <taxon>Camarodonta</taxon>
        <taxon>Echinidea</taxon>
        <taxon>Strongylocentrotidae</taxon>
        <taxon>Strongylocentrotus</taxon>
    </lineage>
</organism>
<comment type="function">
    <text evidence="9">Subunit of the oligosaccharyl transferase (OST) complex that catalyzes the initial transfer of a defined glycan (Glc(3)Man(9)GlcNAc(2) in eukaryotes) from the lipid carrier dolichol-pyrophosphate to an asparagine residue within an Asn-X-Ser/Thr consensus motif in nascent polypeptide chains, the first step in protein N-glycosylation. N-glycosylation occurs cotranslationally and the complex associates with the Sec61 complex at the channel-forming translocon complex that mediates protein translocation across the endoplasmic reticulum (ER).</text>
</comment>
<dbReference type="Proteomes" id="UP000007110">
    <property type="component" value="Unassembled WGS sequence"/>
</dbReference>
<dbReference type="PANTHER" id="PTHR10830">
    <property type="entry name" value="DOLICHYL-DIPHOSPHOOLIGOSACCHARIDE--PROTEIN GLYCOSYLTRANSFERASE 48 KDA SUBUNIT"/>
    <property type="match status" value="1"/>
</dbReference>
<evidence type="ECO:0000256" key="2">
    <source>
        <dbReference type="ARBA" id="ARBA00004922"/>
    </source>
</evidence>
<keyword evidence="13" id="KW-1185">Reference proteome</keyword>
<keyword evidence="6 9" id="KW-0256">Endoplasmic reticulum</keyword>
<comment type="subunit">
    <text evidence="9">Component of the oligosaccharyltransferase (OST) complex.</text>
</comment>
<dbReference type="InterPro" id="IPR005013">
    <property type="entry name" value="DDOST_48_kDa_subunit"/>
</dbReference>
<evidence type="ECO:0000259" key="11">
    <source>
        <dbReference type="Pfam" id="PF23358"/>
    </source>
</evidence>
<keyword evidence="5 9" id="KW-0812">Transmembrane</keyword>
<comment type="subcellular location">
    <subcellularLocation>
        <location evidence="1 9">Endoplasmic reticulum membrane</location>
        <topology evidence="1 9">Single-pass type I membrane protein</topology>
    </subcellularLocation>
</comment>
<proteinExistence type="inferred from homology"/>
<evidence type="ECO:0000256" key="1">
    <source>
        <dbReference type="ARBA" id="ARBA00004115"/>
    </source>
</evidence>
<keyword evidence="7 9" id="KW-1133">Transmembrane helix</keyword>
<dbReference type="CTD" id="1650"/>
<comment type="pathway">
    <text evidence="2 9">Protein modification; protein glycosylation.</text>
</comment>
<dbReference type="OMA" id="AHDEYPR"/>
<protein>
    <recommendedName>
        <fullName evidence="4 9">Dolichyl-diphosphooligosaccharide--protein glycosyltransferase 48 kDa subunit</fullName>
        <shortName evidence="9">Oligosaccharyl transferase 48 kDa subunit</shortName>
    </recommendedName>
</protein>
<dbReference type="Pfam" id="PF03345">
    <property type="entry name" value="OST48_N"/>
    <property type="match status" value="1"/>
</dbReference>
<dbReference type="AlphaFoldDB" id="A0A7M7NZ78"/>
<evidence type="ECO:0000256" key="8">
    <source>
        <dbReference type="ARBA" id="ARBA00023136"/>
    </source>
</evidence>
<keyword evidence="9" id="KW-0732">Signal</keyword>
<evidence type="ECO:0000313" key="12">
    <source>
        <dbReference type="EnsemblMetazoa" id="XP_030842864"/>
    </source>
</evidence>
<feature type="transmembrane region" description="Helical" evidence="9">
    <location>
        <begin position="404"/>
        <end position="425"/>
    </location>
</feature>
<evidence type="ECO:0000256" key="9">
    <source>
        <dbReference type="RuleBase" id="RU361142"/>
    </source>
</evidence>
<feature type="signal peptide" evidence="9">
    <location>
        <begin position="1"/>
        <end position="21"/>
    </location>
</feature>
<dbReference type="GO" id="GO:0008250">
    <property type="term" value="C:oligosaccharyltransferase complex"/>
    <property type="evidence" value="ECO:0000318"/>
    <property type="project" value="GO_Central"/>
</dbReference>
<evidence type="ECO:0000259" key="10">
    <source>
        <dbReference type="Pfam" id="PF03345"/>
    </source>
</evidence>
<evidence type="ECO:0000256" key="4">
    <source>
        <dbReference type="ARBA" id="ARBA00013350"/>
    </source>
</evidence>
<dbReference type="GeneID" id="752704"/>
<dbReference type="OrthoDB" id="29105at2759"/>
<evidence type="ECO:0000256" key="3">
    <source>
        <dbReference type="ARBA" id="ARBA00008743"/>
    </source>
</evidence>
<dbReference type="FunCoup" id="A0A7M7NZ78">
    <property type="interactions" value="2389"/>
</dbReference>
<sequence length="436" mass="48266">MAVVVALVLCGLLAVISSVQGGGKTLVLLDSMTMRESHSMFFKSLQERGFELTYKSADDPNLKLSSYGEYLYEHLVLFCPSVEEFGGDIGENTLTDFIDEGGNILVAGSSDIGEPLRELGSNCGLEFDEEGTSVIDHLNYDVKDEGYHTLVVADSENLIEAETIVGAKTNKPVLFNGVGLIADPDNPLIIDVLHASSSAYSHNPKEAVEDYPLVVGTNTLLVAALQARNNARVVFSGSVDLFSDAFFQSAVQKASGASKKYPESGNQALALAISQWVFKEHGVIRVSHVTHHKAGETSPPASYTIEDKVEYNIWLDILVDGEWRPFSANDVQLEFVRIDPFVRTTLKSSKGRFSTIFKLPDVYGVFQFKVDYNRIGFTHLFSTTQVSVRPFEHTQFERFIPSAFPYYASAFSMMFGVFVFSLVFLHHRDSDKSKRE</sequence>
<feature type="domain" description="OST48 N-terminal" evidence="10">
    <location>
        <begin position="24"/>
        <end position="277"/>
    </location>
</feature>
<reference evidence="13" key="1">
    <citation type="submission" date="2015-02" db="EMBL/GenBank/DDBJ databases">
        <title>Genome sequencing for Strongylocentrotus purpuratus.</title>
        <authorList>
            <person name="Murali S."/>
            <person name="Liu Y."/>
            <person name="Vee V."/>
            <person name="English A."/>
            <person name="Wang M."/>
            <person name="Skinner E."/>
            <person name="Han Y."/>
            <person name="Muzny D.M."/>
            <person name="Worley K.C."/>
            <person name="Gibbs R.A."/>
        </authorList>
    </citation>
    <scope>NUCLEOTIDE SEQUENCE</scope>
</reference>
<dbReference type="InterPro" id="IPR055459">
    <property type="entry name" value="OST48_MD"/>
</dbReference>
<dbReference type="RefSeq" id="XP_030842864.1">
    <property type="nucleotide sequence ID" value="XM_030987004.1"/>
</dbReference>
<evidence type="ECO:0000256" key="7">
    <source>
        <dbReference type="ARBA" id="ARBA00022989"/>
    </source>
</evidence>
<evidence type="ECO:0000256" key="6">
    <source>
        <dbReference type="ARBA" id="ARBA00022824"/>
    </source>
</evidence>
<keyword evidence="8 9" id="KW-0472">Membrane</keyword>
<dbReference type="PANTHER" id="PTHR10830:SF0">
    <property type="entry name" value="DOLICHYL-DIPHOSPHOOLIGOSACCHARIDE--PROTEIN GLYCOSYLTRANSFERASE 48 KDA SUBUNIT"/>
    <property type="match status" value="1"/>
</dbReference>
<dbReference type="KEGG" id="spu:752704"/>
<name>A0A7M7NZ78_STRPU</name>
<evidence type="ECO:0000256" key="5">
    <source>
        <dbReference type="ARBA" id="ARBA00022692"/>
    </source>
</evidence>
<accession>A0A7M7NZ78</accession>
<dbReference type="InterPro" id="IPR055457">
    <property type="entry name" value="OST48_N"/>
</dbReference>
<comment type="similarity">
    <text evidence="3 9">Belongs to the DDOST 48 kDa subunit family.</text>
</comment>
<feature type="domain" description="OST48 middle" evidence="11">
    <location>
        <begin position="291"/>
        <end position="427"/>
    </location>
</feature>
<feature type="chain" id="PRO_5029945907" description="Dolichyl-diphosphooligosaccharide--protein glycosyltransferase 48 kDa subunit" evidence="9">
    <location>
        <begin position="22"/>
        <end position="436"/>
    </location>
</feature>
<dbReference type="UniPathway" id="UPA00378"/>
<reference evidence="12" key="2">
    <citation type="submission" date="2021-01" db="UniProtKB">
        <authorList>
            <consortium name="EnsemblMetazoa"/>
        </authorList>
    </citation>
    <scope>IDENTIFICATION</scope>
</reference>
<dbReference type="EnsemblMetazoa" id="XM_030987004">
    <property type="protein sequence ID" value="XP_030842864"/>
    <property type="gene ID" value="LOC752704"/>
</dbReference>
<dbReference type="InParanoid" id="A0A7M7NZ78"/>
<dbReference type="GO" id="GO:0018279">
    <property type="term" value="P:protein N-linked glycosylation via asparagine"/>
    <property type="evidence" value="ECO:0000318"/>
    <property type="project" value="GO_Central"/>
</dbReference>
<dbReference type="Pfam" id="PF23358">
    <property type="entry name" value="OST48_MD"/>
    <property type="match status" value="1"/>
</dbReference>
<evidence type="ECO:0000313" key="13">
    <source>
        <dbReference type="Proteomes" id="UP000007110"/>
    </source>
</evidence>